<evidence type="ECO:0000256" key="6">
    <source>
        <dbReference type="SAM" id="Phobius"/>
    </source>
</evidence>
<dbReference type="PANTHER" id="PTHR23513:SF11">
    <property type="entry name" value="STAPHYLOFERRIN A TRANSPORTER"/>
    <property type="match status" value="1"/>
</dbReference>
<accession>A0A7H8T827</accession>
<evidence type="ECO:0000256" key="4">
    <source>
        <dbReference type="ARBA" id="ARBA00022989"/>
    </source>
</evidence>
<comment type="subcellular location">
    <subcellularLocation>
        <location evidence="1">Cell membrane</location>
        <topology evidence="1">Multi-pass membrane protein</topology>
    </subcellularLocation>
</comment>
<keyword evidence="2" id="KW-1003">Cell membrane</keyword>
<organism evidence="7 8">
    <name type="scientific">Streptomyces chartreusis</name>
    <dbReference type="NCBI Taxonomy" id="1969"/>
    <lineage>
        <taxon>Bacteria</taxon>
        <taxon>Bacillati</taxon>
        <taxon>Actinomycetota</taxon>
        <taxon>Actinomycetes</taxon>
        <taxon>Kitasatosporales</taxon>
        <taxon>Streptomycetaceae</taxon>
        <taxon>Streptomyces</taxon>
    </lineage>
</organism>
<dbReference type="Gene3D" id="1.20.1250.20">
    <property type="entry name" value="MFS general substrate transporter like domains"/>
    <property type="match status" value="1"/>
</dbReference>
<dbReference type="EMBL" id="CP056041">
    <property type="protein sequence ID" value="QKZ19168.1"/>
    <property type="molecule type" value="Genomic_DNA"/>
</dbReference>
<dbReference type="Pfam" id="PF07690">
    <property type="entry name" value="MFS_1"/>
    <property type="match status" value="1"/>
</dbReference>
<dbReference type="InterPro" id="IPR036259">
    <property type="entry name" value="MFS_trans_sf"/>
</dbReference>
<proteinExistence type="predicted"/>
<dbReference type="RefSeq" id="WP_176575750.1">
    <property type="nucleotide sequence ID" value="NZ_CBDRGH010000032.1"/>
</dbReference>
<dbReference type="GO" id="GO:0005886">
    <property type="term" value="C:plasma membrane"/>
    <property type="evidence" value="ECO:0007669"/>
    <property type="project" value="UniProtKB-SubCell"/>
</dbReference>
<keyword evidence="8" id="KW-1185">Reference proteome</keyword>
<keyword evidence="3 6" id="KW-0812">Transmembrane</keyword>
<feature type="transmembrane region" description="Helical" evidence="6">
    <location>
        <begin position="243"/>
        <end position="264"/>
    </location>
</feature>
<evidence type="ECO:0000313" key="8">
    <source>
        <dbReference type="Proteomes" id="UP000509418"/>
    </source>
</evidence>
<dbReference type="PANTHER" id="PTHR23513">
    <property type="entry name" value="INTEGRAL MEMBRANE EFFLUX PROTEIN-RELATED"/>
    <property type="match status" value="1"/>
</dbReference>
<keyword evidence="4 6" id="KW-1133">Transmembrane helix</keyword>
<sequence>MLSARFATYPAGLVKLLLAMAASEFGDRLVQVAYALIALKEGSTTFLAAVLAAQTIPILVLTPLVSSRNWIRSRTAWRAGLIGQVAAFVVAATLAHSTVVVLTCVLVASSCEALTMPFSRSLLHALSDGRQAELAKAWGVTKAGAGAAGMVLAGVVVSLSGAGLTFVLNALTFLLVMVVAWSPQIPEADAKSNRRAMAGFGYLRAPAAFGVAGLFCLVIMLLTTSLEGVSGPFMLAGTPGYDIRGLGTVMACWAVASMITAAVVPKRITSIRAFLPLSNVLVAVALGLPSLGVPFWFATATFALGGIGNGIFNLLLSRIIWSGVPADGQAHAWAAFNWILNASLFLSFAVGFILRPGHAPVLLAAASGVCLVAGGLYLATLVRAPKTVRVIA</sequence>
<name>A0A7H8T827_STRCX</name>
<dbReference type="Proteomes" id="UP000509418">
    <property type="component" value="Chromosome"/>
</dbReference>
<evidence type="ECO:0000313" key="7">
    <source>
        <dbReference type="EMBL" id="QKZ19168.1"/>
    </source>
</evidence>
<evidence type="ECO:0000256" key="3">
    <source>
        <dbReference type="ARBA" id="ARBA00022692"/>
    </source>
</evidence>
<feature type="transmembrane region" description="Helical" evidence="6">
    <location>
        <begin position="85"/>
        <end position="108"/>
    </location>
</feature>
<dbReference type="InterPro" id="IPR011701">
    <property type="entry name" value="MFS"/>
</dbReference>
<evidence type="ECO:0008006" key="9">
    <source>
        <dbReference type="Google" id="ProtNLM"/>
    </source>
</evidence>
<feature type="transmembrane region" description="Helical" evidence="6">
    <location>
        <begin position="45"/>
        <end position="65"/>
    </location>
</feature>
<feature type="transmembrane region" description="Helical" evidence="6">
    <location>
        <begin position="271"/>
        <end position="289"/>
    </location>
</feature>
<dbReference type="SUPFAM" id="SSF103473">
    <property type="entry name" value="MFS general substrate transporter"/>
    <property type="match status" value="1"/>
</dbReference>
<feature type="transmembrane region" description="Helical" evidence="6">
    <location>
        <begin position="360"/>
        <end position="379"/>
    </location>
</feature>
<reference evidence="7 8" key="1">
    <citation type="submission" date="2020-06" db="EMBL/GenBank/DDBJ databases">
        <title>Genome mining for natural products.</title>
        <authorList>
            <person name="Zhang B."/>
            <person name="Shi J."/>
            <person name="Ge H."/>
        </authorList>
    </citation>
    <scope>NUCLEOTIDE SEQUENCE [LARGE SCALE GENOMIC DNA]</scope>
    <source>
        <strain evidence="7 8">NA02069</strain>
    </source>
</reference>
<feature type="transmembrane region" description="Helical" evidence="6">
    <location>
        <begin position="202"/>
        <end position="223"/>
    </location>
</feature>
<feature type="transmembrane region" description="Helical" evidence="6">
    <location>
        <begin position="295"/>
        <end position="321"/>
    </location>
</feature>
<evidence type="ECO:0000256" key="2">
    <source>
        <dbReference type="ARBA" id="ARBA00022475"/>
    </source>
</evidence>
<protein>
    <recommendedName>
        <fullName evidence="9">MFS transporter</fullName>
    </recommendedName>
</protein>
<evidence type="ECO:0000256" key="5">
    <source>
        <dbReference type="ARBA" id="ARBA00023136"/>
    </source>
</evidence>
<keyword evidence="5 6" id="KW-0472">Membrane</keyword>
<dbReference type="GO" id="GO:0022857">
    <property type="term" value="F:transmembrane transporter activity"/>
    <property type="evidence" value="ECO:0007669"/>
    <property type="project" value="InterPro"/>
</dbReference>
<evidence type="ECO:0000256" key="1">
    <source>
        <dbReference type="ARBA" id="ARBA00004651"/>
    </source>
</evidence>
<feature type="transmembrane region" description="Helical" evidence="6">
    <location>
        <begin position="333"/>
        <end position="354"/>
    </location>
</feature>
<gene>
    <name evidence="7" type="ORF">HUT05_18400</name>
</gene>
<dbReference type="AlphaFoldDB" id="A0A7H8T827"/>
<feature type="transmembrane region" description="Helical" evidence="6">
    <location>
        <begin position="148"/>
        <end position="181"/>
    </location>
</feature>